<dbReference type="EMBL" id="JBBPCC010000006">
    <property type="protein sequence ID" value="MEK8128685.1"/>
    <property type="molecule type" value="Genomic_DNA"/>
</dbReference>
<dbReference type="Proteomes" id="UP001469365">
    <property type="component" value="Unassembled WGS sequence"/>
</dbReference>
<proteinExistence type="predicted"/>
<name>A0ABU9DKR6_9BACL</name>
<protein>
    <submittedName>
        <fullName evidence="1">Uncharacterized protein</fullName>
    </submittedName>
</protein>
<comment type="caution">
    <text evidence="1">The sequence shown here is derived from an EMBL/GenBank/DDBJ whole genome shotgun (WGS) entry which is preliminary data.</text>
</comment>
<accession>A0ABU9DKR6</accession>
<gene>
    <name evidence="1" type="ORF">WMW72_12290</name>
</gene>
<keyword evidence="2" id="KW-1185">Reference proteome</keyword>
<evidence type="ECO:0000313" key="1">
    <source>
        <dbReference type="EMBL" id="MEK8128685.1"/>
    </source>
</evidence>
<evidence type="ECO:0000313" key="2">
    <source>
        <dbReference type="Proteomes" id="UP001469365"/>
    </source>
</evidence>
<dbReference type="RefSeq" id="WP_341415760.1">
    <property type="nucleotide sequence ID" value="NZ_JBBPCC010000006.1"/>
</dbReference>
<reference evidence="1 2" key="1">
    <citation type="submission" date="2024-04" db="EMBL/GenBank/DDBJ databases">
        <title>draft genome sequnece of Paenibacillus filicis.</title>
        <authorList>
            <person name="Kim D.-U."/>
        </authorList>
    </citation>
    <scope>NUCLEOTIDE SEQUENCE [LARGE SCALE GENOMIC DNA]</scope>
    <source>
        <strain evidence="1 2">KACC14197</strain>
    </source>
</reference>
<organism evidence="1 2">
    <name type="scientific">Paenibacillus filicis</name>
    <dbReference type="NCBI Taxonomy" id="669464"/>
    <lineage>
        <taxon>Bacteria</taxon>
        <taxon>Bacillati</taxon>
        <taxon>Bacillota</taxon>
        <taxon>Bacilli</taxon>
        <taxon>Bacillales</taxon>
        <taxon>Paenibacillaceae</taxon>
        <taxon>Paenibacillus</taxon>
    </lineage>
</organism>
<sequence>MELFDIRIGYTYYFRTVSGGSFTRTVTGFNGTMLVYRKDDAEEMSEMPVTDFIQQYKQLGLRSEGQADLFDYVAEG</sequence>